<dbReference type="GO" id="GO:0005525">
    <property type="term" value="F:GTP binding"/>
    <property type="evidence" value="ECO:0007669"/>
    <property type="project" value="UniProtKB-KW"/>
</dbReference>
<protein>
    <recommendedName>
        <fullName evidence="3">Tr-type G domain-containing protein</fullName>
    </recommendedName>
</protein>
<reference evidence="4" key="2">
    <citation type="submission" date="2023-03" db="EMBL/GenBank/DDBJ databases">
        <authorList>
            <person name="Inwood S.N."/>
            <person name="Skelly J.G."/>
            <person name="Guhlin J."/>
            <person name="Harrop T.W.R."/>
            <person name="Goldson S.G."/>
            <person name="Dearden P.K."/>
        </authorList>
    </citation>
    <scope>NUCLEOTIDE SEQUENCE</scope>
    <source>
        <strain evidence="4">Lincoln</strain>
        <tissue evidence="4">Whole body</tissue>
    </source>
</reference>
<dbReference type="InterPro" id="IPR015760">
    <property type="entry name" value="TIF_IF2"/>
</dbReference>
<organism evidence="4 5">
    <name type="scientific">Microctonus hyperodae</name>
    <name type="common">Parasitoid wasp</name>
    <dbReference type="NCBI Taxonomy" id="165561"/>
    <lineage>
        <taxon>Eukaryota</taxon>
        <taxon>Metazoa</taxon>
        <taxon>Ecdysozoa</taxon>
        <taxon>Arthropoda</taxon>
        <taxon>Hexapoda</taxon>
        <taxon>Insecta</taxon>
        <taxon>Pterygota</taxon>
        <taxon>Neoptera</taxon>
        <taxon>Endopterygota</taxon>
        <taxon>Hymenoptera</taxon>
        <taxon>Apocrita</taxon>
        <taxon>Ichneumonoidea</taxon>
        <taxon>Braconidae</taxon>
        <taxon>Euphorinae</taxon>
        <taxon>Microctonus</taxon>
    </lineage>
</organism>
<evidence type="ECO:0000313" key="5">
    <source>
        <dbReference type="Proteomes" id="UP001168972"/>
    </source>
</evidence>
<dbReference type="GO" id="GO:0005737">
    <property type="term" value="C:cytoplasm"/>
    <property type="evidence" value="ECO:0007669"/>
    <property type="project" value="TreeGrafter"/>
</dbReference>
<proteinExistence type="predicted"/>
<keyword evidence="5" id="KW-1185">Reference proteome</keyword>
<dbReference type="SUPFAM" id="SSF52540">
    <property type="entry name" value="P-loop containing nucleoside triphosphate hydrolases"/>
    <property type="match status" value="1"/>
</dbReference>
<sequence>MAALLVRTYLKQRSPVRIWSDIIRYEQNEVQKQCSYTKMGIECHCYHTTPVYLKVRKTREEKKNRMNFVYKPREPVKLPVVDIWKNMTVQELSNSCGRSVSDVLTAISYSDNSRYTKNTAIENRNVLYDAVKKLGAKYKIVPRPDENIKDESINCDAVRRPPPDPSVTVKRHPVVTIMGHVDHGKTTLLDSLRHTSVVASESGGITQHIGAFNEILYCSNFGQWRKNNIS</sequence>
<evidence type="ECO:0000259" key="3">
    <source>
        <dbReference type="Pfam" id="PF00009"/>
    </source>
</evidence>
<dbReference type="PANTHER" id="PTHR43381">
    <property type="entry name" value="TRANSLATION INITIATION FACTOR IF-2-RELATED"/>
    <property type="match status" value="1"/>
</dbReference>
<evidence type="ECO:0000256" key="2">
    <source>
        <dbReference type="ARBA" id="ARBA00023134"/>
    </source>
</evidence>
<dbReference type="AlphaFoldDB" id="A0AA39G6N8"/>
<keyword evidence="2" id="KW-0342">GTP-binding</keyword>
<name>A0AA39G6N8_MICHY</name>
<feature type="domain" description="Tr-type G" evidence="3">
    <location>
        <begin position="170"/>
        <end position="203"/>
    </location>
</feature>
<keyword evidence="1" id="KW-0547">Nucleotide-binding</keyword>
<evidence type="ECO:0000313" key="4">
    <source>
        <dbReference type="EMBL" id="KAK0182011.1"/>
    </source>
</evidence>
<reference evidence="4" key="1">
    <citation type="journal article" date="2023" name="bioRxiv">
        <title>Scaffold-level genome assemblies of two parasitoid biocontrol wasps reveal the parthenogenesis mechanism and an associated novel virus.</title>
        <authorList>
            <person name="Inwood S."/>
            <person name="Skelly J."/>
            <person name="Guhlin J."/>
            <person name="Harrop T."/>
            <person name="Goldson S."/>
            <person name="Dearden P."/>
        </authorList>
    </citation>
    <scope>NUCLEOTIDE SEQUENCE</scope>
    <source>
        <strain evidence="4">Lincoln</strain>
        <tissue evidence="4">Whole body</tissue>
    </source>
</reference>
<accession>A0AA39G6N8</accession>
<dbReference type="Pfam" id="PF00009">
    <property type="entry name" value="GTP_EFTU"/>
    <property type="match status" value="1"/>
</dbReference>
<dbReference type="EMBL" id="JAQQBR010000001">
    <property type="protein sequence ID" value="KAK0182011.1"/>
    <property type="molecule type" value="Genomic_DNA"/>
</dbReference>
<dbReference type="PANTHER" id="PTHR43381:SF20">
    <property type="entry name" value="TRANSLATION INITIATION FACTOR IF-2, MITOCHONDRIAL"/>
    <property type="match status" value="1"/>
</dbReference>
<dbReference type="InterPro" id="IPR000795">
    <property type="entry name" value="T_Tr_GTP-bd_dom"/>
</dbReference>
<dbReference type="GO" id="GO:0003924">
    <property type="term" value="F:GTPase activity"/>
    <property type="evidence" value="ECO:0007669"/>
    <property type="project" value="InterPro"/>
</dbReference>
<dbReference type="Proteomes" id="UP001168972">
    <property type="component" value="Unassembled WGS sequence"/>
</dbReference>
<evidence type="ECO:0000256" key="1">
    <source>
        <dbReference type="ARBA" id="ARBA00022741"/>
    </source>
</evidence>
<dbReference type="Gene3D" id="3.40.50.300">
    <property type="entry name" value="P-loop containing nucleotide triphosphate hydrolases"/>
    <property type="match status" value="1"/>
</dbReference>
<dbReference type="InterPro" id="IPR027417">
    <property type="entry name" value="P-loop_NTPase"/>
</dbReference>
<gene>
    <name evidence="4" type="ORF">PV327_000185</name>
</gene>
<dbReference type="GO" id="GO:0003743">
    <property type="term" value="F:translation initiation factor activity"/>
    <property type="evidence" value="ECO:0007669"/>
    <property type="project" value="TreeGrafter"/>
</dbReference>
<comment type="caution">
    <text evidence="4">The sequence shown here is derived from an EMBL/GenBank/DDBJ whole genome shotgun (WGS) entry which is preliminary data.</text>
</comment>